<name>A0A6C0AL18_9ZZZZ</name>
<organism evidence="1">
    <name type="scientific">viral metagenome</name>
    <dbReference type="NCBI Taxonomy" id="1070528"/>
    <lineage>
        <taxon>unclassified sequences</taxon>
        <taxon>metagenomes</taxon>
        <taxon>organismal metagenomes</taxon>
    </lineage>
</organism>
<sequence length="94" mass="10801">MIPLDQAITHALNTLGEHPDIDVEEMDDFSYDITLTWPDRGRLKMNVTVGDRPGTSLIDIFERENVSHVWKEYFLAFLYGNLEEVDPALYMAPS</sequence>
<reference evidence="1" key="1">
    <citation type="journal article" date="2020" name="Nature">
        <title>Giant virus diversity and host interactions through global metagenomics.</title>
        <authorList>
            <person name="Schulz F."/>
            <person name="Roux S."/>
            <person name="Paez-Espino D."/>
            <person name="Jungbluth S."/>
            <person name="Walsh D.A."/>
            <person name="Denef V.J."/>
            <person name="McMahon K.D."/>
            <person name="Konstantinidis K.T."/>
            <person name="Eloe-Fadrosh E.A."/>
            <person name="Kyrpides N.C."/>
            <person name="Woyke T."/>
        </authorList>
    </citation>
    <scope>NUCLEOTIDE SEQUENCE</scope>
    <source>
        <strain evidence="1">GVMAG-S-1035375-24</strain>
    </source>
</reference>
<protein>
    <submittedName>
        <fullName evidence="1">Uncharacterized protein</fullName>
    </submittedName>
</protein>
<evidence type="ECO:0000313" key="1">
    <source>
        <dbReference type="EMBL" id="QHS80015.1"/>
    </source>
</evidence>
<proteinExistence type="predicted"/>
<dbReference type="AlphaFoldDB" id="A0A6C0AL18"/>
<accession>A0A6C0AL18</accession>
<dbReference type="EMBL" id="MN740666">
    <property type="protein sequence ID" value="QHS80015.1"/>
    <property type="molecule type" value="Genomic_DNA"/>
</dbReference>